<dbReference type="Proteomes" id="UP000198569">
    <property type="component" value="Unassembled WGS sequence"/>
</dbReference>
<dbReference type="STRING" id="229203.SAMN05444338_10611"/>
<feature type="transmembrane region" description="Helical" evidence="1">
    <location>
        <begin position="51"/>
        <end position="68"/>
    </location>
</feature>
<evidence type="ECO:0000256" key="1">
    <source>
        <dbReference type="SAM" id="Phobius"/>
    </source>
</evidence>
<dbReference type="AlphaFoldDB" id="A0A1H2XTA7"/>
<evidence type="ECO:0000313" key="3">
    <source>
        <dbReference type="Proteomes" id="UP000198569"/>
    </source>
</evidence>
<reference evidence="3" key="1">
    <citation type="submission" date="2016-10" db="EMBL/GenBank/DDBJ databases">
        <authorList>
            <person name="Varghese N."/>
            <person name="Submissions S."/>
        </authorList>
    </citation>
    <scope>NUCLEOTIDE SEQUENCE [LARGE SCALE GENOMIC DNA]</scope>
    <source>
        <strain evidence="3">DSM 15718</strain>
    </source>
</reference>
<proteinExistence type="predicted"/>
<gene>
    <name evidence="2" type="ORF">SAMN05444338_10611</name>
</gene>
<keyword evidence="1" id="KW-0472">Membrane</keyword>
<sequence length="76" mass="9197">MLENINRNIQKKSLKERFLLVIGVLFFVVYFVLGLFIIFMDNFPLDMKREYRIGFGMILIIYAFIRLARFIKDNKE</sequence>
<accession>A0A1H2XTA7</accession>
<protein>
    <submittedName>
        <fullName evidence="2">Uncharacterized protein</fullName>
    </submittedName>
</protein>
<keyword evidence="1" id="KW-0812">Transmembrane</keyword>
<keyword evidence="3" id="KW-1185">Reference proteome</keyword>
<dbReference type="OrthoDB" id="1376970at2"/>
<dbReference type="EMBL" id="FNMV01000006">
    <property type="protein sequence ID" value="SDW96123.1"/>
    <property type="molecule type" value="Genomic_DNA"/>
</dbReference>
<evidence type="ECO:0000313" key="2">
    <source>
        <dbReference type="EMBL" id="SDW96123.1"/>
    </source>
</evidence>
<feature type="transmembrane region" description="Helical" evidence="1">
    <location>
        <begin position="18"/>
        <end position="39"/>
    </location>
</feature>
<organism evidence="2 3">
    <name type="scientific">Flavobacterium degerlachei</name>
    <dbReference type="NCBI Taxonomy" id="229203"/>
    <lineage>
        <taxon>Bacteria</taxon>
        <taxon>Pseudomonadati</taxon>
        <taxon>Bacteroidota</taxon>
        <taxon>Flavobacteriia</taxon>
        <taxon>Flavobacteriales</taxon>
        <taxon>Flavobacteriaceae</taxon>
        <taxon>Flavobacterium</taxon>
    </lineage>
</organism>
<keyword evidence="1" id="KW-1133">Transmembrane helix</keyword>
<name>A0A1H2XTA7_9FLAO</name>